<evidence type="ECO:0000259" key="5">
    <source>
        <dbReference type="Pfam" id="PF00501"/>
    </source>
</evidence>
<dbReference type="RefSeq" id="WP_126627774.1">
    <property type="nucleotide sequence ID" value="NZ_BIFT01000001.1"/>
</dbReference>
<dbReference type="Pfam" id="PF16177">
    <property type="entry name" value="ACAS_N"/>
    <property type="match status" value="1"/>
</dbReference>
<dbReference type="InterPro" id="IPR032387">
    <property type="entry name" value="ACAS_N"/>
</dbReference>
<dbReference type="InterPro" id="IPR042099">
    <property type="entry name" value="ANL_N_sf"/>
</dbReference>
<evidence type="ECO:0000256" key="3">
    <source>
        <dbReference type="ARBA" id="ARBA00022741"/>
    </source>
</evidence>
<evidence type="ECO:0000259" key="6">
    <source>
        <dbReference type="Pfam" id="PF13193"/>
    </source>
</evidence>
<accession>A0A402B7V7</accession>
<dbReference type="GO" id="GO:0005524">
    <property type="term" value="F:ATP binding"/>
    <property type="evidence" value="ECO:0007669"/>
    <property type="project" value="UniProtKB-KW"/>
</dbReference>
<comment type="similarity">
    <text evidence="1">Belongs to the ATP-dependent AMP-binding enzyme family.</text>
</comment>
<dbReference type="Pfam" id="PF00501">
    <property type="entry name" value="AMP-binding"/>
    <property type="match status" value="1"/>
</dbReference>
<keyword evidence="3" id="KW-0547">Nucleotide-binding</keyword>
<dbReference type="NCBIfam" id="TIGR01217">
    <property type="entry name" value="ac_ac_CoA_syn"/>
    <property type="match status" value="1"/>
</dbReference>
<evidence type="ECO:0000259" key="7">
    <source>
        <dbReference type="Pfam" id="PF16177"/>
    </source>
</evidence>
<dbReference type="EMBL" id="BIFT01000001">
    <property type="protein sequence ID" value="GCE27428.1"/>
    <property type="molecule type" value="Genomic_DNA"/>
</dbReference>
<dbReference type="Gene3D" id="3.30.300.30">
    <property type="match status" value="1"/>
</dbReference>
<evidence type="ECO:0000256" key="2">
    <source>
        <dbReference type="ARBA" id="ARBA00022598"/>
    </source>
</evidence>
<dbReference type="InterPro" id="IPR020845">
    <property type="entry name" value="AMP-binding_CS"/>
</dbReference>
<dbReference type="PANTHER" id="PTHR42921:SF1">
    <property type="entry name" value="ACETOACETYL-COA SYNTHETASE"/>
    <property type="match status" value="1"/>
</dbReference>
<comment type="caution">
    <text evidence="8">The sequence shown here is derived from an EMBL/GenBank/DDBJ whole genome shotgun (WGS) entry which is preliminary data.</text>
</comment>
<name>A0A402B7V7_9CHLR</name>
<dbReference type="GO" id="GO:0006629">
    <property type="term" value="P:lipid metabolic process"/>
    <property type="evidence" value="ECO:0007669"/>
    <property type="project" value="InterPro"/>
</dbReference>
<feature type="domain" description="AMP-binding enzyme C-terminal" evidence="6">
    <location>
        <begin position="544"/>
        <end position="617"/>
    </location>
</feature>
<dbReference type="InterPro" id="IPR005914">
    <property type="entry name" value="Acac_CoA_synth"/>
</dbReference>
<dbReference type="InterPro" id="IPR045851">
    <property type="entry name" value="AMP-bd_C_sf"/>
</dbReference>
<protein>
    <submittedName>
        <fullName evidence="8">Acetoacetyl-CoA synthetase</fullName>
    </submittedName>
</protein>
<evidence type="ECO:0000313" key="8">
    <source>
        <dbReference type="EMBL" id="GCE27428.1"/>
    </source>
</evidence>
<dbReference type="Pfam" id="PF13193">
    <property type="entry name" value="AMP-binding_C"/>
    <property type="match status" value="1"/>
</dbReference>
<dbReference type="InterPro" id="IPR025110">
    <property type="entry name" value="AMP-bd_C"/>
</dbReference>
<gene>
    <name evidence="8" type="ORF">KDA_29120</name>
</gene>
<evidence type="ECO:0000256" key="1">
    <source>
        <dbReference type="ARBA" id="ARBA00006432"/>
    </source>
</evidence>
<dbReference type="Proteomes" id="UP000287171">
    <property type="component" value="Unassembled WGS sequence"/>
</dbReference>
<sequence length="658" mass="73932">MDTPFGEDQPLWTPSEAAIREANISQYTHWLTQEHGLHFEDREALWRWSIERLEDFWASLWSYFDIKASHPYSAVLTDHTMPGAHWFPDARLNYAEHIFRNATSDRPAILFQSERQPLTEISWQELTDQVGALAHSLRTLGVQPGDRVVAYIPNIPQAIVAFLACASIGATWSSCSPDFGISSVTERFQQIEPTVLFAVDGYQYGGKTFDRLPVIKELQEALPTLKKIVVVPYLHADASTEGIHNGVLWSELLREPAELRFEQVPFDHPLWVLYSSGTTGLPKAIVQGQGGILLEHLKSLILDVDLKPGDRFFWFTTTGWMMWNLLVGGLLAQAVVLIYDGSPGYPNMETLWKFAQESQMSFFGTSAGYITSCMKAGVEPGQNYDLSRLRGIGSTGSPLPPEGFHWIHEHVREDLWVASVSGGTDVCSAFVSGSIILPVYAGELQCRSLGANVQAFNEAGQPVIDEMGELVITAPMPSMPLFFWNDPEQQRYRESYFATYPGIWRHGDWIRITERGSAVIYGRSDSTINRMGIRMGSSEIYRIVEGLPEVLDSLIVGVERPHGGYYLPLFVVLRPGIELDDTLKARIKSELRTHVSPHHVPDEILTIPEVPRTLSGKKLEVPVKKLLMGIPLEKAVSLDALSNPQSFQYFLEFEQQRK</sequence>
<evidence type="ECO:0000256" key="4">
    <source>
        <dbReference type="ARBA" id="ARBA00022840"/>
    </source>
</evidence>
<organism evidence="8 9">
    <name type="scientific">Dictyobacter alpinus</name>
    <dbReference type="NCBI Taxonomy" id="2014873"/>
    <lineage>
        <taxon>Bacteria</taxon>
        <taxon>Bacillati</taxon>
        <taxon>Chloroflexota</taxon>
        <taxon>Ktedonobacteria</taxon>
        <taxon>Ktedonobacterales</taxon>
        <taxon>Dictyobacteraceae</taxon>
        <taxon>Dictyobacter</taxon>
    </lineage>
</organism>
<dbReference type="SUPFAM" id="SSF56801">
    <property type="entry name" value="Acetyl-CoA synthetase-like"/>
    <property type="match status" value="1"/>
</dbReference>
<keyword evidence="9" id="KW-1185">Reference proteome</keyword>
<reference evidence="9" key="1">
    <citation type="submission" date="2018-12" db="EMBL/GenBank/DDBJ databases">
        <title>Tengunoibacter tsumagoiensis gen. nov., sp. nov., Dictyobacter kobayashii sp. nov., D. alpinus sp. nov., and D. joshuensis sp. nov. and description of Dictyobacteraceae fam. nov. within the order Ktedonobacterales isolated from Tengu-no-mugimeshi.</title>
        <authorList>
            <person name="Wang C.M."/>
            <person name="Zheng Y."/>
            <person name="Sakai Y."/>
            <person name="Toyoda A."/>
            <person name="Minakuchi Y."/>
            <person name="Abe K."/>
            <person name="Yokota A."/>
            <person name="Yabe S."/>
        </authorList>
    </citation>
    <scope>NUCLEOTIDE SEQUENCE [LARGE SCALE GENOMIC DNA]</scope>
    <source>
        <strain evidence="9">Uno16</strain>
    </source>
</reference>
<evidence type="ECO:0000313" key="9">
    <source>
        <dbReference type="Proteomes" id="UP000287171"/>
    </source>
</evidence>
<keyword evidence="4" id="KW-0067">ATP-binding</keyword>
<dbReference type="NCBIfam" id="NF002937">
    <property type="entry name" value="PRK03584.1"/>
    <property type="match status" value="1"/>
</dbReference>
<dbReference type="AlphaFoldDB" id="A0A402B7V7"/>
<dbReference type="OrthoDB" id="9778383at2"/>
<keyword evidence="2" id="KW-0436">Ligase</keyword>
<proteinExistence type="inferred from homology"/>
<feature type="domain" description="Acetyl-coenzyme A synthetase N-terminal" evidence="7">
    <location>
        <begin position="43"/>
        <end position="97"/>
    </location>
</feature>
<feature type="domain" description="AMP-dependent synthetase/ligase" evidence="5">
    <location>
        <begin position="102"/>
        <end position="475"/>
    </location>
</feature>
<dbReference type="PROSITE" id="PS00455">
    <property type="entry name" value="AMP_BINDING"/>
    <property type="match status" value="1"/>
</dbReference>
<dbReference type="PANTHER" id="PTHR42921">
    <property type="entry name" value="ACETOACETYL-COA SYNTHETASE"/>
    <property type="match status" value="1"/>
</dbReference>
<dbReference type="GO" id="GO:0030729">
    <property type="term" value="F:acetoacetate-CoA ligase activity"/>
    <property type="evidence" value="ECO:0007669"/>
    <property type="project" value="InterPro"/>
</dbReference>
<dbReference type="Gene3D" id="3.40.50.12780">
    <property type="entry name" value="N-terminal domain of ligase-like"/>
    <property type="match status" value="1"/>
</dbReference>
<dbReference type="CDD" id="cd05943">
    <property type="entry name" value="AACS"/>
    <property type="match status" value="1"/>
</dbReference>
<dbReference type="InterPro" id="IPR000873">
    <property type="entry name" value="AMP-dep_synth/lig_dom"/>
</dbReference>